<dbReference type="InterPro" id="IPR009100">
    <property type="entry name" value="AcylCoA_DH/oxidase_NM_dom_sf"/>
</dbReference>
<dbReference type="RefSeq" id="WP_070637365.1">
    <property type="nucleotide sequence ID" value="NZ_CP126965.1"/>
</dbReference>
<dbReference type="InterPro" id="IPR006091">
    <property type="entry name" value="Acyl-CoA_Oxase/DH_mid-dom"/>
</dbReference>
<evidence type="ECO:0000313" key="3">
    <source>
        <dbReference type="EMBL" id="TFH99942.1"/>
    </source>
</evidence>
<name>A0ABY2K0D5_9MICC</name>
<dbReference type="GO" id="GO:0016787">
    <property type="term" value="F:hydrolase activity"/>
    <property type="evidence" value="ECO:0007669"/>
    <property type="project" value="UniProtKB-KW"/>
</dbReference>
<dbReference type="InterPro" id="IPR036250">
    <property type="entry name" value="AcylCo_DH-like_C"/>
</dbReference>
<dbReference type="PANTHER" id="PTHR43884:SF12">
    <property type="entry name" value="ISOVALERYL-COA DEHYDROGENASE, MITOCHONDRIAL-RELATED"/>
    <property type="match status" value="1"/>
</dbReference>
<gene>
    <name evidence="3" type="ORF">E4A49_04150</name>
</gene>
<dbReference type="SUPFAM" id="SSF47203">
    <property type="entry name" value="Acyl-CoA dehydrogenase C-terminal domain-like"/>
    <property type="match status" value="1"/>
</dbReference>
<evidence type="ECO:0000256" key="1">
    <source>
        <dbReference type="ARBA" id="ARBA00022630"/>
    </source>
</evidence>
<evidence type="ECO:0000313" key="4">
    <source>
        <dbReference type="Proteomes" id="UP000297477"/>
    </source>
</evidence>
<dbReference type="InterPro" id="IPR046373">
    <property type="entry name" value="Acyl-CoA_Oxase/DH_mid-dom_sf"/>
</dbReference>
<protein>
    <submittedName>
        <fullName evidence="3">Acyl-CoA hydrolase</fullName>
    </submittedName>
</protein>
<dbReference type="EMBL" id="SPKT01000006">
    <property type="protein sequence ID" value="TFH99942.1"/>
    <property type="molecule type" value="Genomic_DNA"/>
</dbReference>
<proteinExistence type="predicted"/>
<feature type="domain" description="Acyl-CoA oxidase/dehydrogenase middle" evidence="2">
    <location>
        <begin position="128"/>
        <end position="208"/>
    </location>
</feature>
<dbReference type="Gene3D" id="2.40.110.10">
    <property type="entry name" value="Butyryl-CoA Dehydrogenase, subunit A, domain 2"/>
    <property type="match status" value="1"/>
</dbReference>
<dbReference type="PANTHER" id="PTHR43884">
    <property type="entry name" value="ACYL-COA DEHYDROGENASE"/>
    <property type="match status" value="1"/>
</dbReference>
<organism evidence="3 4">
    <name type="scientific">Micrococcus lylae</name>
    <dbReference type="NCBI Taxonomy" id="1273"/>
    <lineage>
        <taxon>Bacteria</taxon>
        <taxon>Bacillati</taxon>
        <taxon>Actinomycetota</taxon>
        <taxon>Actinomycetes</taxon>
        <taxon>Micrococcales</taxon>
        <taxon>Micrococcaceae</taxon>
        <taxon>Micrococcus</taxon>
    </lineage>
</organism>
<keyword evidence="4" id="KW-1185">Reference proteome</keyword>
<evidence type="ECO:0000259" key="2">
    <source>
        <dbReference type="Pfam" id="PF02770"/>
    </source>
</evidence>
<comment type="caution">
    <text evidence="3">The sequence shown here is derived from an EMBL/GenBank/DDBJ whole genome shotgun (WGS) entry which is preliminary data.</text>
</comment>
<dbReference type="Proteomes" id="UP000297477">
    <property type="component" value="Unassembled WGS sequence"/>
</dbReference>
<dbReference type="Pfam" id="PF02770">
    <property type="entry name" value="Acyl-CoA_dh_M"/>
    <property type="match status" value="1"/>
</dbReference>
<keyword evidence="3" id="KW-0378">Hydrolase</keyword>
<accession>A0ABY2K0D5</accession>
<dbReference type="Gene3D" id="1.20.140.10">
    <property type="entry name" value="Butyryl-CoA Dehydrogenase, subunit A, domain 3"/>
    <property type="match status" value="1"/>
</dbReference>
<keyword evidence="1" id="KW-0285">Flavoprotein</keyword>
<dbReference type="SUPFAM" id="SSF56645">
    <property type="entry name" value="Acyl-CoA dehydrogenase NM domain-like"/>
    <property type="match status" value="1"/>
</dbReference>
<reference evidence="3 4" key="1">
    <citation type="submission" date="2019-03" db="EMBL/GenBank/DDBJ databases">
        <title>Reclassification of Micrococcus aloeverae and Micrococcus yunnanensis as later heterotypic synonyms of Micrococcus luteus.</title>
        <authorList>
            <person name="Huang C.-H."/>
        </authorList>
    </citation>
    <scope>NUCLEOTIDE SEQUENCE [LARGE SCALE GENOMIC DNA]</scope>
    <source>
        <strain evidence="3 4">BCRC 12151</strain>
    </source>
</reference>
<sequence length="381" mass="39913">MPVHRVRFASVRSQRDPSAPAPSVDAREAAEERLLEALAEAAGADEPVTALAAILEDADPAELPLTGAGRTRAQWEILATLGARSLAAARVLEPHLDALSILAQADVPAPSGLLGVYASESGGVTLTATRLTKHDDGSDTWRLDGTKPWCSLAADCTSAVVTARRQDDGRPQAFLVDLRHPGVDVGEPAWPALGLRAVTTGPVAFDAVPAVEVGGPEWYLQRPGFAWGGIGVAACWFGGAVHAARTLRAQLHRRQARADEGRGTGPDQIGQAAYGRVDRLLRAAAVVLGAAADAVDAGELDHACGMVEADRVRGTVAQVCTEVLQTVGEATGPGPLTQDAGHAQMVADLQVYLRQHHGDRDDARLGAALLEDEHTGAEAWW</sequence>